<organism evidence="5">
    <name type="scientific">Ursus maritimus</name>
    <name type="common">Polar bear</name>
    <name type="synonym">Thalarctos maritimus</name>
    <dbReference type="NCBI Taxonomy" id="29073"/>
    <lineage>
        <taxon>Eukaryota</taxon>
        <taxon>Metazoa</taxon>
        <taxon>Chordata</taxon>
        <taxon>Craniata</taxon>
        <taxon>Vertebrata</taxon>
        <taxon>Euteleostomi</taxon>
        <taxon>Mammalia</taxon>
        <taxon>Eutheria</taxon>
        <taxon>Laurasiatheria</taxon>
        <taxon>Carnivora</taxon>
        <taxon>Caniformia</taxon>
        <taxon>Ursidae</taxon>
        <taxon>Ursus</taxon>
    </lineage>
</organism>
<keyword evidence="1" id="KW-0677">Repeat</keyword>
<dbReference type="SUPFAM" id="SSF48403">
    <property type="entry name" value="Ankyrin repeat"/>
    <property type="match status" value="1"/>
</dbReference>
<dbReference type="PROSITE" id="PS50297">
    <property type="entry name" value="ANK_REP_REGION"/>
    <property type="match status" value="1"/>
</dbReference>
<evidence type="ECO:0000256" key="1">
    <source>
        <dbReference type="ARBA" id="ARBA00022737"/>
    </source>
</evidence>
<dbReference type="AlphaFoldDB" id="A0A452V814"/>
<evidence type="ECO:0000256" key="3">
    <source>
        <dbReference type="PROSITE-ProRule" id="PRU00023"/>
    </source>
</evidence>
<dbReference type="Gene3D" id="1.25.40.20">
    <property type="entry name" value="Ankyrin repeat-containing domain"/>
    <property type="match status" value="1"/>
</dbReference>
<evidence type="ECO:0000313" key="5">
    <source>
        <dbReference type="Ensembl" id="ENSUMAP00000029724"/>
    </source>
</evidence>
<dbReference type="SMART" id="SM00248">
    <property type="entry name" value="ANK"/>
    <property type="match status" value="1"/>
</dbReference>
<dbReference type="PANTHER" id="PTHR24171">
    <property type="entry name" value="ANKYRIN REPEAT DOMAIN-CONTAINING PROTEIN 39-RELATED"/>
    <property type="match status" value="1"/>
</dbReference>
<protein>
    <submittedName>
        <fullName evidence="5">Uncharacterized protein</fullName>
    </submittedName>
</protein>
<dbReference type="Ensembl" id="ENSUMAT00000035121.1">
    <property type="protein sequence ID" value="ENSUMAP00000029724.1"/>
    <property type="gene ID" value="ENSUMAG00000021518.1"/>
</dbReference>
<proteinExistence type="predicted"/>
<evidence type="ECO:0000256" key="2">
    <source>
        <dbReference type="ARBA" id="ARBA00023043"/>
    </source>
</evidence>
<accession>A0A452V814</accession>
<reference evidence="5" key="1">
    <citation type="submission" date="2019-03" db="UniProtKB">
        <authorList>
            <consortium name="Ensembl"/>
        </authorList>
    </citation>
    <scope>IDENTIFICATION</scope>
</reference>
<sequence length="212" mass="22666">EGAGAGPRGAKRTPPGPRAGHVTHGPGTNNRGASCAEGRRHLADQRFLAESCLVTSRSAPSPVPGPRRPSFRRAASPLVVPARVAAGLFIVVAPPSSGSSGSPGDRVEMNSEAEQQLLHHARNGNVEEVRQLLETMERNEVIADINCKGRSKSNLGWTPLHLACYFGHRQVVQDLLKAGAEVNVLNDMGDTPLHRAAFTGRKVKIFHVQCLQ</sequence>
<feature type="repeat" description="ANK" evidence="3">
    <location>
        <begin position="155"/>
        <end position="187"/>
    </location>
</feature>
<keyword evidence="2 3" id="KW-0040">ANK repeat</keyword>
<dbReference type="GO" id="GO:0004842">
    <property type="term" value="F:ubiquitin-protein transferase activity"/>
    <property type="evidence" value="ECO:0007669"/>
    <property type="project" value="TreeGrafter"/>
</dbReference>
<dbReference type="GO" id="GO:0031436">
    <property type="term" value="C:BRCA1-BARD1 complex"/>
    <property type="evidence" value="ECO:0007669"/>
    <property type="project" value="TreeGrafter"/>
</dbReference>
<name>A0A452V814_URSMA</name>
<feature type="region of interest" description="Disordered" evidence="4">
    <location>
        <begin position="1"/>
        <end position="38"/>
    </location>
</feature>
<dbReference type="GeneTree" id="ENSGT00940000167019"/>
<dbReference type="FunFam" id="1.25.40.20:FF:000094">
    <property type="entry name" value="Oxysterol-binding protein"/>
    <property type="match status" value="1"/>
</dbReference>
<dbReference type="PROSITE" id="PS50088">
    <property type="entry name" value="ANK_REPEAT"/>
    <property type="match status" value="1"/>
</dbReference>
<dbReference type="GO" id="GO:0085020">
    <property type="term" value="P:protein K6-linked ubiquitination"/>
    <property type="evidence" value="ECO:0007669"/>
    <property type="project" value="TreeGrafter"/>
</dbReference>
<dbReference type="InterPro" id="IPR002110">
    <property type="entry name" value="Ankyrin_rpt"/>
</dbReference>
<dbReference type="Pfam" id="PF12796">
    <property type="entry name" value="Ank_2"/>
    <property type="match status" value="1"/>
</dbReference>
<evidence type="ECO:0000256" key="4">
    <source>
        <dbReference type="SAM" id="MobiDB-lite"/>
    </source>
</evidence>
<dbReference type="GO" id="GO:0070531">
    <property type="term" value="C:BRCA1-A complex"/>
    <property type="evidence" value="ECO:0007669"/>
    <property type="project" value="TreeGrafter"/>
</dbReference>
<dbReference type="PANTHER" id="PTHR24171:SF8">
    <property type="entry name" value="BRCA1-ASSOCIATED RING DOMAIN PROTEIN 1"/>
    <property type="match status" value="1"/>
</dbReference>
<dbReference type="InterPro" id="IPR036770">
    <property type="entry name" value="Ankyrin_rpt-contain_sf"/>
</dbReference>